<evidence type="ECO:0000256" key="3">
    <source>
        <dbReference type="ARBA" id="ARBA00023015"/>
    </source>
</evidence>
<feature type="domain" description="OmpR/PhoB-type" evidence="9">
    <location>
        <begin position="118"/>
        <end position="218"/>
    </location>
</feature>
<dbReference type="AlphaFoldDB" id="A0A6S6S4L3"/>
<evidence type="ECO:0000256" key="5">
    <source>
        <dbReference type="ARBA" id="ARBA00023163"/>
    </source>
</evidence>
<sequence length="219" mass="25407">MIEDDREMAELISEFLARHNISVKNYENPELGLSELNIKMYDLLILDLSLPNIDGLEVCRLVREKWDIPIIISSARSDIADKTACFYMGADDYLPKPYEPQELLLRIHSVLRRTNKASVEEEVKGVFTQDENRHEIKKNGELIYFTNAEFEIMAYFIKKQSFVISREELLTNVGSINYESSLKSIDVMIGRLRAKIEENPKQPRYIISVRGLGYKLINE</sequence>
<dbReference type="Gene3D" id="1.10.10.10">
    <property type="entry name" value="Winged helix-like DNA-binding domain superfamily/Winged helix DNA-binding domain"/>
    <property type="match status" value="1"/>
</dbReference>
<dbReference type="GO" id="GO:0000976">
    <property type="term" value="F:transcription cis-regulatory region binding"/>
    <property type="evidence" value="ECO:0007669"/>
    <property type="project" value="TreeGrafter"/>
</dbReference>
<dbReference type="InterPro" id="IPR016032">
    <property type="entry name" value="Sig_transdc_resp-reg_C-effctor"/>
</dbReference>
<dbReference type="SUPFAM" id="SSF46894">
    <property type="entry name" value="C-terminal effector domain of the bipartite response regulators"/>
    <property type="match status" value="1"/>
</dbReference>
<dbReference type="Gene3D" id="3.40.50.2300">
    <property type="match status" value="1"/>
</dbReference>
<dbReference type="InterPro" id="IPR039420">
    <property type="entry name" value="WalR-like"/>
</dbReference>
<dbReference type="PANTHER" id="PTHR48111">
    <property type="entry name" value="REGULATOR OF RPOS"/>
    <property type="match status" value="1"/>
</dbReference>
<dbReference type="InterPro" id="IPR011006">
    <property type="entry name" value="CheY-like_superfamily"/>
</dbReference>
<dbReference type="PROSITE" id="PS51755">
    <property type="entry name" value="OMPR_PHOB"/>
    <property type="match status" value="1"/>
</dbReference>
<protein>
    <submittedName>
        <fullName evidence="10">Chemotaxis protein CheY</fullName>
    </submittedName>
</protein>
<dbReference type="PROSITE" id="PS50110">
    <property type="entry name" value="RESPONSE_REGULATORY"/>
    <property type="match status" value="1"/>
</dbReference>
<dbReference type="CDD" id="cd17574">
    <property type="entry name" value="REC_OmpR"/>
    <property type="match status" value="1"/>
</dbReference>
<evidence type="ECO:0000259" key="9">
    <source>
        <dbReference type="PROSITE" id="PS51755"/>
    </source>
</evidence>
<evidence type="ECO:0000313" key="10">
    <source>
        <dbReference type="EMBL" id="CAA6799204.1"/>
    </source>
</evidence>
<organism evidence="10">
    <name type="scientific">uncultured Sulfurovum sp</name>
    <dbReference type="NCBI Taxonomy" id="269237"/>
    <lineage>
        <taxon>Bacteria</taxon>
        <taxon>Pseudomonadati</taxon>
        <taxon>Campylobacterota</taxon>
        <taxon>Epsilonproteobacteria</taxon>
        <taxon>Campylobacterales</taxon>
        <taxon>Sulfurovaceae</taxon>
        <taxon>Sulfurovum</taxon>
        <taxon>environmental samples</taxon>
    </lineage>
</organism>
<evidence type="ECO:0000256" key="4">
    <source>
        <dbReference type="ARBA" id="ARBA00023125"/>
    </source>
</evidence>
<reference evidence="10" key="1">
    <citation type="submission" date="2020-01" db="EMBL/GenBank/DDBJ databases">
        <authorList>
            <person name="Meier V. D."/>
            <person name="Meier V D."/>
        </authorList>
    </citation>
    <scope>NUCLEOTIDE SEQUENCE</scope>
    <source>
        <strain evidence="10">HLG_WM_MAG_06</strain>
    </source>
</reference>
<dbReference type="SMART" id="SM00862">
    <property type="entry name" value="Trans_reg_C"/>
    <property type="match status" value="1"/>
</dbReference>
<dbReference type="GO" id="GO:0032993">
    <property type="term" value="C:protein-DNA complex"/>
    <property type="evidence" value="ECO:0007669"/>
    <property type="project" value="TreeGrafter"/>
</dbReference>
<evidence type="ECO:0000259" key="8">
    <source>
        <dbReference type="PROSITE" id="PS50110"/>
    </source>
</evidence>
<keyword evidence="2" id="KW-0902">Two-component regulatory system</keyword>
<keyword evidence="4 7" id="KW-0238">DNA-binding</keyword>
<evidence type="ECO:0000256" key="6">
    <source>
        <dbReference type="PROSITE-ProRule" id="PRU00169"/>
    </source>
</evidence>
<dbReference type="GO" id="GO:0000156">
    <property type="term" value="F:phosphorelay response regulator activity"/>
    <property type="evidence" value="ECO:0007669"/>
    <property type="project" value="TreeGrafter"/>
</dbReference>
<keyword evidence="1 6" id="KW-0597">Phosphoprotein</keyword>
<accession>A0A6S6S4L3</accession>
<dbReference type="InterPro" id="IPR001789">
    <property type="entry name" value="Sig_transdc_resp-reg_receiver"/>
</dbReference>
<dbReference type="Pfam" id="PF00486">
    <property type="entry name" value="Trans_reg_C"/>
    <property type="match status" value="1"/>
</dbReference>
<name>A0A6S6S4L3_9BACT</name>
<dbReference type="InterPro" id="IPR001867">
    <property type="entry name" value="OmpR/PhoB-type_DNA-bd"/>
</dbReference>
<evidence type="ECO:0000256" key="2">
    <source>
        <dbReference type="ARBA" id="ARBA00023012"/>
    </source>
</evidence>
<dbReference type="SUPFAM" id="SSF52172">
    <property type="entry name" value="CheY-like"/>
    <property type="match status" value="1"/>
</dbReference>
<feature type="modified residue" description="4-aspartylphosphate" evidence="6">
    <location>
        <position position="47"/>
    </location>
</feature>
<dbReference type="CDD" id="cd00383">
    <property type="entry name" value="trans_reg_C"/>
    <property type="match status" value="1"/>
</dbReference>
<dbReference type="Gene3D" id="6.10.250.690">
    <property type="match status" value="1"/>
</dbReference>
<feature type="domain" description="Response regulatory" evidence="8">
    <location>
        <begin position="1"/>
        <end position="111"/>
    </location>
</feature>
<proteinExistence type="predicted"/>
<gene>
    <name evidence="10" type="ORF">HELGO_WM11272</name>
</gene>
<dbReference type="SMART" id="SM00448">
    <property type="entry name" value="REC"/>
    <property type="match status" value="1"/>
</dbReference>
<evidence type="ECO:0000256" key="7">
    <source>
        <dbReference type="PROSITE-ProRule" id="PRU01091"/>
    </source>
</evidence>
<dbReference type="EMBL" id="CACVAP010000015">
    <property type="protein sequence ID" value="CAA6799204.1"/>
    <property type="molecule type" value="Genomic_DNA"/>
</dbReference>
<keyword evidence="5" id="KW-0804">Transcription</keyword>
<dbReference type="PANTHER" id="PTHR48111:SF22">
    <property type="entry name" value="REGULATOR OF RPOS"/>
    <property type="match status" value="1"/>
</dbReference>
<keyword evidence="3" id="KW-0805">Transcription regulation</keyword>
<dbReference type="GO" id="GO:0005829">
    <property type="term" value="C:cytosol"/>
    <property type="evidence" value="ECO:0007669"/>
    <property type="project" value="TreeGrafter"/>
</dbReference>
<dbReference type="Pfam" id="PF00072">
    <property type="entry name" value="Response_reg"/>
    <property type="match status" value="1"/>
</dbReference>
<evidence type="ECO:0000256" key="1">
    <source>
        <dbReference type="ARBA" id="ARBA00022553"/>
    </source>
</evidence>
<feature type="DNA-binding region" description="OmpR/PhoB-type" evidence="7">
    <location>
        <begin position="118"/>
        <end position="218"/>
    </location>
</feature>
<dbReference type="GO" id="GO:0006355">
    <property type="term" value="P:regulation of DNA-templated transcription"/>
    <property type="evidence" value="ECO:0007669"/>
    <property type="project" value="InterPro"/>
</dbReference>
<dbReference type="InterPro" id="IPR036388">
    <property type="entry name" value="WH-like_DNA-bd_sf"/>
</dbReference>